<evidence type="ECO:0000256" key="3">
    <source>
        <dbReference type="ARBA" id="ARBA00012682"/>
    </source>
</evidence>
<dbReference type="PATRIC" id="fig|1392998.3.peg.615"/>
<keyword evidence="9" id="KW-1185">Reference proteome</keyword>
<feature type="binding site" evidence="6">
    <location>
        <position position="162"/>
    </location>
    <ligand>
        <name>Mn(2+)</name>
        <dbReference type="ChEBI" id="CHEBI:29035"/>
    </ligand>
</feature>
<sequence>MAYEARNFEHLLGIEGLSDKLLKNHFTLYQGYVTNTNKLIDELGKLEKEGKAGTPEYAELRRRFGWEWNGMRLHEYYFGKMTRGGKEIDKNTNLYRKIVKDFGSYENWEKDFKATGMMRGIGWAVLYYDITAGRLLNVWINEHDGGHLSGASPILIMDVFEHAFMIDYGTKRADYIEAFFKAIDWTIDPELDSALFGGK</sequence>
<dbReference type="PIRSF" id="PIRSF000349">
    <property type="entry name" value="SODismutase"/>
    <property type="match status" value="1"/>
</dbReference>
<feature type="binding site" evidence="6">
    <location>
        <position position="25"/>
    </location>
    <ligand>
        <name>Mn(2+)</name>
        <dbReference type="ChEBI" id="CHEBI:29035"/>
    </ligand>
</feature>
<evidence type="ECO:0000256" key="2">
    <source>
        <dbReference type="ARBA" id="ARBA00008714"/>
    </source>
</evidence>
<dbReference type="GO" id="GO:0046872">
    <property type="term" value="F:metal ion binding"/>
    <property type="evidence" value="ECO:0007669"/>
    <property type="project" value="UniProtKB-KW"/>
</dbReference>
<keyword evidence="4 6" id="KW-0479">Metal-binding</keyword>
<reference evidence="8 9" key="1">
    <citation type="journal article" date="2013" name="Nature">
        <title>Anaerobic oxidation of methane coupled to nitrate reduction in a novel archaeal lineage.</title>
        <authorList>
            <person name="Haroon M.F."/>
            <person name="Hu S."/>
            <person name="Shi Y."/>
            <person name="Imelfort M."/>
            <person name="Keller J."/>
            <person name="Hugenholtz P."/>
            <person name="Yuan Z."/>
            <person name="Tyson G.W."/>
        </authorList>
    </citation>
    <scope>NUCLEOTIDE SEQUENCE [LARGE SCALE GENOMIC DNA]</scope>
    <source>
        <strain evidence="8 9">ANME-2d</strain>
    </source>
</reference>
<comment type="similarity">
    <text evidence="2">Belongs to the iron/manganese superoxide dismutase family.</text>
</comment>
<comment type="cofactor">
    <cofactor evidence="1">
        <name>Mn(2+)</name>
        <dbReference type="ChEBI" id="CHEBI:29035"/>
    </cofactor>
</comment>
<dbReference type="InterPro" id="IPR036314">
    <property type="entry name" value="SOD_C_sf"/>
</dbReference>
<dbReference type="Pfam" id="PF02777">
    <property type="entry name" value="Sod_Fe_C"/>
    <property type="match status" value="1"/>
</dbReference>
<feature type="domain" description="Manganese/iron superoxide dismutase C-terminal" evidence="7">
    <location>
        <begin position="92"/>
        <end position="186"/>
    </location>
</feature>
<evidence type="ECO:0000259" key="7">
    <source>
        <dbReference type="Pfam" id="PF02777"/>
    </source>
</evidence>
<dbReference type="Proteomes" id="UP000027153">
    <property type="component" value="Unassembled WGS sequence"/>
</dbReference>
<evidence type="ECO:0000256" key="5">
    <source>
        <dbReference type="ARBA" id="ARBA00023002"/>
    </source>
</evidence>
<proteinExistence type="inferred from homology"/>
<dbReference type="SUPFAM" id="SSF54719">
    <property type="entry name" value="Fe,Mn superoxide dismutase (SOD), C-terminal domain"/>
    <property type="match status" value="1"/>
</dbReference>
<dbReference type="InterPro" id="IPR001189">
    <property type="entry name" value="Mn/Fe_SOD"/>
</dbReference>
<evidence type="ECO:0000256" key="4">
    <source>
        <dbReference type="ARBA" id="ARBA00022723"/>
    </source>
</evidence>
<dbReference type="GO" id="GO:0004784">
    <property type="term" value="F:superoxide dismutase activity"/>
    <property type="evidence" value="ECO:0007669"/>
    <property type="project" value="UniProtKB-EC"/>
</dbReference>
<evidence type="ECO:0000313" key="8">
    <source>
        <dbReference type="EMBL" id="KCZ73193.1"/>
    </source>
</evidence>
<evidence type="ECO:0000256" key="6">
    <source>
        <dbReference type="PIRSR" id="PIRSR000349-1"/>
    </source>
</evidence>
<dbReference type="EC" id="1.15.1.1" evidence="3"/>
<dbReference type="InterPro" id="IPR036324">
    <property type="entry name" value="Mn/Fe_SOD_N_sf"/>
</dbReference>
<dbReference type="EMBL" id="JMIY01000001">
    <property type="protein sequence ID" value="KCZ73193.1"/>
    <property type="molecule type" value="Genomic_DNA"/>
</dbReference>
<evidence type="ECO:0000313" key="9">
    <source>
        <dbReference type="Proteomes" id="UP000027153"/>
    </source>
</evidence>
<dbReference type="InterPro" id="IPR050265">
    <property type="entry name" value="Fe/Mn_Superoxide_Dismutase"/>
</dbReference>
<dbReference type="RefSeq" id="WP_048088435.1">
    <property type="nucleotide sequence ID" value="NZ_JMIY01000001.1"/>
</dbReference>
<accession>A0A062V9F8</accession>
<feature type="binding site" evidence="6">
    <location>
        <position position="74"/>
    </location>
    <ligand>
        <name>Mn(2+)</name>
        <dbReference type="ChEBI" id="CHEBI:29035"/>
    </ligand>
</feature>
<evidence type="ECO:0000256" key="1">
    <source>
        <dbReference type="ARBA" id="ARBA00001936"/>
    </source>
</evidence>
<dbReference type="AlphaFoldDB" id="A0A062V9F8"/>
<feature type="binding site" evidence="6">
    <location>
        <position position="158"/>
    </location>
    <ligand>
        <name>Mn(2+)</name>
        <dbReference type="ChEBI" id="CHEBI:29035"/>
    </ligand>
</feature>
<dbReference type="InterPro" id="IPR019832">
    <property type="entry name" value="Mn/Fe_SOD_C"/>
</dbReference>
<dbReference type="OrthoDB" id="32917at2157"/>
<organism evidence="8 9">
    <name type="scientific">Candidatus Methanoperedens nitratireducens</name>
    <dbReference type="NCBI Taxonomy" id="1392998"/>
    <lineage>
        <taxon>Archaea</taxon>
        <taxon>Methanobacteriati</taxon>
        <taxon>Methanobacteriota</taxon>
        <taxon>Stenosarchaea group</taxon>
        <taxon>Methanomicrobia</taxon>
        <taxon>Methanosarcinales</taxon>
        <taxon>ANME-2 cluster</taxon>
        <taxon>Candidatus Methanoperedentaceae</taxon>
        <taxon>Candidatus Methanoperedens</taxon>
    </lineage>
</organism>
<comment type="caution">
    <text evidence="8">The sequence shown here is derived from an EMBL/GenBank/DDBJ whole genome shotgun (WGS) entry which is preliminary data.</text>
</comment>
<dbReference type="PANTHER" id="PTHR11404:SF6">
    <property type="entry name" value="SUPEROXIDE DISMUTASE [MN], MITOCHONDRIAL"/>
    <property type="match status" value="1"/>
</dbReference>
<protein>
    <recommendedName>
        <fullName evidence="3">superoxide dismutase</fullName>
        <ecNumber evidence="3">1.15.1.1</ecNumber>
    </recommendedName>
</protein>
<dbReference type="SUPFAM" id="SSF46609">
    <property type="entry name" value="Fe,Mn superoxide dismutase (SOD), N-terminal domain"/>
    <property type="match status" value="1"/>
</dbReference>
<name>A0A062V9F8_9EURY</name>
<dbReference type="Gene3D" id="3.55.40.20">
    <property type="entry name" value="Iron/manganese superoxide dismutase, C-terminal domain"/>
    <property type="match status" value="1"/>
</dbReference>
<keyword evidence="5 8" id="KW-0560">Oxidoreductase</keyword>
<dbReference type="PANTHER" id="PTHR11404">
    <property type="entry name" value="SUPEROXIDE DISMUTASE 2"/>
    <property type="match status" value="1"/>
</dbReference>
<gene>
    <name evidence="8" type="ORF">ANME2D_00253</name>
</gene>